<dbReference type="PROSITE" id="PS50011">
    <property type="entry name" value="PROTEIN_KINASE_DOM"/>
    <property type="match status" value="1"/>
</dbReference>
<evidence type="ECO:0000313" key="4">
    <source>
        <dbReference type="Proteomes" id="UP001432027"/>
    </source>
</evidence>
<dbReference type="InterPro" id="IPR011009">
    <property type="entry name" value="Kinase-like_dom_sf"/>
</dbReference>
<dbReference type="PANTHER" id="PTHR11909">
    <property type="entry name" value="CASEIN KINASE-RELATED"/>
    <property type="match status" value="1"/>
</dbReference>
<proteinExistence type="predicted"/>
<evidence type="ECO:0000256" key="1">
    <source>
        <dbReference type="SAM" id="MobiDB-lite"/>
    </source>
</evidence>
<dbReference type="InterPro" id="IPR050235">
    <property type="entry name" value="CK1_Ser-Thr_kinase"/>
</dbReference>
<feature type="region of interest" description="Disordered" evidence="1">
    <location>
        <begin position="1"/>
        <end position="40"/>
    </location>
</feature>
<comment type="caution">
    <text evidence="3">The sequence shown here is derived from an EMBL/GenBank/DDBJ whole genome shotgun (WGS) entry which is preliminary data.</text>
</comment>
<dbReference type="GO" id="GO:0004672">
    <property type="term" value="F:protein kinase activity"/>
    <property type="evidence" value="ECO:0007669"/>
    <property type="project" value="InterPro"/>
</dbReference>
<dbReference type="InterPro" id="IPR000719">
    <property type="entry name" value="Prot_kinase_dom"/>
</dbReference>
<evidence type="ECO:0000259" key="2">
    <source>
        <dbReference type="PROSITE" id="PS50011"/>
    </source>
</evidence>
<dbReference type="AlphaFoldDB" id="A0AAV5TKH9"/>
<dbReference type="Proteomes" id="UP001432027">
    <property type="component" value="Unassembled WGS sequence"/>
</dbReference>
<dbReference type="Gene3D" id="1.10.510.10">
    <property type="entry name" value="Transferase(Phosphotransferase) domain 1"/>
    <property type="match status" value="1"/>
</dbReference>
<organism evidence="3 4">
    <name type="scientific">Pristionchus entomophagus</name>
    <dbReference type="NCBI Taxonomy" id="358040"/>
    <lineage>
        <taxon>Eukaryota</taxon>
        <taxon>Metazoa</taxon>
        <taxon>Ecdysozoa</taxon>
        <taxon>Nematoda</taxon>
        <taxon>Chromadorea</taxon>
        <taxon>Rhabditida</taxon>
        <taxon>Rhabditina</taxon>
        <taxon>Diplogasteromorpha</taxon>
        <taxon>Diplogasteroidea</taxon>
        <taxon>Neodiplogasteridae</taxon>
        <taxon>Pristionchus</taxon>
    </lineage>
</organism>
<sequence>SSLLSPLPSPPPLTSTPSPLRVRSSSSTMSAEREEEEPALPQVGMIIEHDVGKWRVLRNIATGPFSDVFIVSDMADYQQKYAMKVEKQHGNIRAVLKLDVMVLSCMQRRGAVGFPMMIAAGRTSAYKYLVMQMLGPDLGKLRRSLPEKRFSLATALKVALQTVDRLHALHDAGWLCRDVKAPNLVVGINDEHDNGQIYMLDFGFARRFRDTEGNLIPPRANAALVGTFQYAPLAAHAHKDQSPKDDLESWFYMTVELIKGPLPWGNFKDYHQMGDYKKAIRNEKRADFLSGCPEELGTIMDSIDRTQFFEEPQYDLISREIRSAAARADVDLEMPFDWQIQRWMLRRAHFVGDLGESNMASERLANADDSDNDRSSLPVDATPPLESR</sequence>
<evidence type="ECO:0000313" key="3">
    <source>
        <dbReference type="EMBL" id="GMS94836.1"/>
    </source>
</evidence>
<gene>
    <name evidence="3" type="ORF">PENTCL1PPCAC_17011</name>
</gene>
<reference evidence="3" key="1">
    <citation type="submission" date="2023-10" db="EMBL/GenBank/DDBJ databases">
        <title>Genome assembly of Pristionchus species.</title>
        <authorList>
            <person name="Yoshida K."/>
            <person name="Sommer R.J."/>
        </authorList>
    </citation>
    <scope>NUCLEOTIDE SEQUENCE</scope>
    <source>
        <strain evidence="3">RS0144</strain>
    </source>
</reference>
<dbReference type="EMBL" id="BTSX01000004">
    <property type="protein sequence ID" value="GMS94836.1"/>
    <property type="molecule type" value="Genomic_DNA"/>
</dbReference>
<dbReference type="SUPFAM" id="SSF56112">
    <property type="entry name" value="Protein kinase-like (PK-like)"/>
    <property type="match status" value="1"/>
</dbReference>
<feature type="domain" description="Protein kinase" evidence="2">
    <location>
        <begin position="54"/>
        <end position="344"/>
    </location>
</feature>
<dbReference type="Pfam" id="PF00069">
    <property type="entry name" value="Pkinase"/>
    <property type="match status" value="1"/>
</dbReference>
<dbReference type="SMART" id="SM00220">
    <property type="entry name" value="S_TKc"/>
    <property type="match status" value="1"/>
</dbReference>
<feature type="region of interest" description="Disordered" evidence="1">
    <location>
        <begin position="361"/>
        <end position="388"/>
    </location>
</feature>
<name>A0AAV5TKH9_9BILA</name>
<accession>A0AAV5TKH9</accession>
<protein>
    <recommendedName>
        <fullName evidence="2">Protein kinase domain-containing protein</fullName>
    </recommendedName>
</protein>
<feature type="non-terminal residue" evidence="3">
    <location>
        <position position="1"/>
    </location>
</feature>
<keyword evidence="4" id="KW-1185">Reference proteome</keyword>
<dbReference type="GO" id="GO:0005524">
    <property type="term" value="F:ATP binding"/>
    <property type="evidence" value="ECO:0007669"/>
    <property type="project" value="InterPro"/>
</dbReference>